<protein>
    <recommendedName>
        <fullName evidence="3">DNA-binding protein</fullName>
    </recommendedName>
</protein>
<dbReference type="EMBL" id="LS398110">
    <property type="protein sequence ID" value="SPP92006.1"/>
    <property type="molecule type" value="Genomic_DNA"/>
</dbReference>
<dbReference type="AlphaFoldDB" id="A0A2U3PS97"/>
<sequence length="58" mass="6568">MYLGISPSKFDELRKDGRVGAARLIDGRKVWDIHALDQAFDALPYEGHDPDDDWKPAV</sequence>
<organism evidence="1 2">
    <name type="scientific">Bradyrhizobium vignae</name>
    <dbReference type="NCBI Taxonomy" id="1549949"/>
    <lineage>
        <taxon>Bacteria</taxon>
        <taxon>Pseudomonadati</taxon>
        <taxon>Pseudomonadota</taxon>
        <taxon>Alphaproteobacteria</taxon>
        <taxon>Hyphomicrobiales</taxon>
        <taxon>Nitrobacteraceae</taxon>
        <taxon>Bradyrhizobium</taxon>
    </lineage>
</organism>
<dbReference type="KEGG" id="bvz:BRAD3257_0852"/>
<gene>
    <name evidence="1" type="ORF">BRAD3257_0852</name>
</gene>
<proteinExistence type="predicted"/>
<accession>A0A2U3PS97</accession>
<evidence type="ECO:0008006" key="3">
    <source>
        <dbReference type="Google" id="ProtNLM"/>
    </source>
</evidence>
<evidence type="ECO:0000313" key="1">
    <source>
        <dbReference type="EMBL" id="SPP92006.1"/>
    </source>
</evidence>
<name>A0A2U3PS97_9BRAD</name>
<reference evidence="1 2" key="1">
    <citation type="submission" date="2018-03" db="EMBL/GenBank/DDBJ databases">
        <authorList>
            <person name="Gully D."/>
        </authorList>
    </citation>
    <scope>NUCLEOTIDE SEQUENCE [LARGE SCALE GENOMIC DNA]</scope>
    <source>
        <strain evidence="1">ORS3257</strain>
    </source>
</reference>
<dbReference type="Proteomes" id="UP000246085">
    <property type="component" value="Chromosome BRAD3257"/>
</dbReference>
<evidence type="ECO:0000313" key="2">
    <source>
        <dbReference type="Proteomes" id="UP000246085"/>
    </source>
</evidence>